<accession>G4CFD0</accession>
<name>G4CFD0_9NEIS</name>
<dbReference type="HOGENOM" id="CLU_2650706_0_0_4"/>
<protein>
    <submittedName>
        <fullName evidence="1">Uncharacterized protein</fullName>
    </submittedName>
</protein>
<dbReference type="EMBL" id="AGAY01000010">
    <property type="protein sequence ID" value="EGY53464.1"/>
    <property type="molecule type" value="Genomic_DNA"/>
</dbReference>
<sequence length="76" mass="9242">MSKNWIDETILLNCILKIYNKIINQSENKFIKEYLAKRWIYFLFKTQNFSIIEIKKIITSFITYIGIYSIIKDKLK</sequence>
<comment type="caution">
    <text evidence="1">The sequence shown here is derived from an EMBL/GenBank/DDBJ whole genome shotgun (WGS) entry which is preliminary data.</text>
</comment>
<organism evidence="1 2">
    <name type="scientific">Neisseria shayeganii 871</name>
    <dbReference type="NCBI Taxonomy" id="1032488"/>
    <lineage>
        <taxon>Bacteria</taxon>
        <taxon>Pseudomonadati</taxon>
        <taxon>Pseudomonadota</taxon>
        <taxon>Betaproteobacteria</taxon>
        <taxon>Neisseriales</taxon>
        <taxon>Neisseriaceae</taxon>
        <taxon>Neisseria</taxon>
    </lineage>
</organism>
<dbReference type="Proteomes" id="UP000003019">
    <property type="component" value="Unassembled WGS sequence"/>
</dbReference>
<gene>
    <name evidence="1" type="ORF">HMPREF9371_0319</name>
</gene>
<evidence type="ECO:0000313" key="2">
    <source>
        <dbReference type="Proteomes" id="UP000003019"/>
    </source>
</evidence>
<dbReference type="AlphaFoldDB" id="G4CFD0"/>
<proteinExistence type="predicted"/>
<keyword evidence="2" id="KW-1185">Reference proteome</keyword>
<evidence type="ECO:0000313" key="1">
    <source>
        <dbReference type="EMBL" id="EGY53464.1"/>
    </source>
</evidence>
<reference evidence="1 2" key="1">
    <citation type="submission" date="2011-05" db="EMBL/GenBank/DDBJ databases">
        <authorList>
            <person name="Muzny D."/>
            <person name="Qin X."/>
            <person name="Deng J."/>
            <person name="Jiang H."/>
            <person name="Liu Y."/>
            <person name="Qu J."/>
            <person name="Song X.-Z."/>
            <person name="Zhang L."/>
            <person name="Thornton R."/>
            <person name="Coyle M."/>
            <person name="Francisco L."/>
            <person name="Jackson L."/>
            <person name="Javaid M."/>
            <person name="Korchina V."/>
            <person name="Kovar C."/>
            <person name="Mata R."/>
            <person name="Mathew T."/>
            <person name="Ngo R."/>
            <person name="Nguyen L."/>
            <person name="Nguyen N."/>
            <person name="Okwuonu G."/>
            <person name="Ongeri F."/>
            <person name="Pham C."/>
            <person name="Simmons D."/>
            <person name="Wilczek-Boney K."/>
            <person name="Hale W."/>
            <person name="Jakkamsetti A."/>
            <person name="Pham P."/>
            <person name="Ruth R."/>
            <person name="San Lucas F."/>
            <person name="Warren J."/>
            <person name="Zhang J."/>
            <person name="Zhao Z."/>
            <person name="Zhou C."/>
            <person name="Zhu D."/>
            <person name="Lee S."/>
            <person name="Bess C."/>
            <person name="Blankenburg K."/>
            <person name="Forbes L."/>
            <person name="Fu Q."/>
            <person name="Gubbala S."/>
            <person name="Hirani K."/>
            <person name="Jayaseelan J.C."/>
            <person name="Lara F."/>
            <person name="Munidasa M."/>
            <person name="Palculict T."/>
            <person name="Patil S."/>
            <person name="Pu L.-L."/>
            <person name="Saada N."/>
            <person name="Tang L."/>
            <person name="Weissenberger G."/>
            <person name="Zhu Y."/>
            <person name="Hemphill L."/>
            <person name="Shang Y."/>
            <person name="Youmans B."/>
            <person name="Ayvaz T."/>
            <person name="Ross M."/>
            <person name="Santibanez J."/>
            <person name="Aqrawi P."/>
            <person name="Gross S."/>
            <person name="Joshi V."/>
            <person name="Fowler G."/>
            <person name="Nazareth L."/>
            <person name="Reid J."/>
            <person name="Worley K."/>
            <person name="Petrosino J."/>
            <person name="Highlander S."/>
            <person name="Gibbs R."/>
        </authorList>
    </citation>
    <scope>NUCLEOTIDE SEQUENCE [LARGE SCALE GENOMIC DNA]</scope>
    <source>
        <strain evidence="1 2">871</strain>
    </source>
</reference>